<organism evidence="1 2">
    <name type="scientific">Ascaris lumbricoides</name>
    <name type="common">Giant roundworm</name>
    <dbReference type="NCBI Taxonomy" id="6252"/>
    <lineage>
        <taxon>Eukaryota</taxon>
        <taxon>Metazoa</taxon>
        <taxon>Ecdysozoa</taxon>
        <taxon>Nematoda</taxon>
        <taxon>Chromadorea</taxon>
        <taxon>Rhabditida</taxon>
        <taxon>Spirurina</taxon>
        <taxon>Ascaridomorpha</taxon>
        <taxon>Ascaridoidea</taxon>
        <taxon>Ascarididae</taxon>
        <taxon>Ascaris</taxon>
    </lineage>
</organism>
<dbReference type="AlphaFoldDB" id="A0A0M3HSF0"/>
<name>A0A0M3HSF0_ASCLU</name>
<accession>A0A0M3HSF0</accession>
<evidence type="ECO:0000313" key="2">
    <source>
        <dbReference type="WBParaSite" id="ALUE_0000538601-mRNA-1"/>
    </source>
</evidence>
<sequence length="94" mass="10570">MERYRKEFVFTISYKASTSGVMISPLRAAHSEDVNLNEANDTERAKKRSQQFCCLFDCCLLLRDQSESSGVYDCKFTEDGMASVESEVNSCSSS</sequence>
<dbReference type="Proteomes" id="UP000036681">
    <property type="component" value="Unplaced"/>
</dbReference>
<proteinExistence type="predicted"/>
<keyword evidence="1" id="KW-1185">Reference proteome</keyword>
<reference evidence="2" key="1">
    <citation type="submission" date="2017-02" db="UniProtKB">
        <authorList>
            <consortium name="WormBaseParasite"/>
        </authorList>
    </citation>
    <scope>IDENTIFICATION</scope>
</reference>
<evidence type="ECO:0000313" key="1">
    <source>
        <dbReference type="Proteomes" id="UP000036681"/>
    </source>
</evidence>
<dbReference type="WBParaSite" id="ALUE_0000538601-mRNA-1">
    <property type="protein sequence ID" value="ALUE_0000538601-mRNA-1"/>
    <property type="gene ID" value="ALUE_0000538601"/>
</dbReference>
<protein>
    <submittedName>
        <fullName evidence="2">Ovule protein</fullName>
    </submittedName>
</protein>